<evidence type="ECO:0000256" key="1">
    <source>
        <dbReference type="ARBA" id="ARBA00022531"/>
    </source>
</evidence>
<keyword evidence="1" id="KW-0602">Photosynthesis</keyword>
<dbReference type="Proteomes" id="UP000466863">
    <property type="component" value="Unassembled WGS sequence"/>
</dbReference>
<dbReference type="Pfam" id="PF14870">
    <property type="entry name" value="PSII_BNR"/>
    <property type="match status" value="1"/>
</dbReference>
<dbReference type="InterPro" id="IPR028203">
    <property type="entry name" value="PSII_CF48-like_dom"/>
</dbReference>
<dbReference type="SUPFAM" id="SSF110296">
    <property type="entry name" value="Oligoxyloglucan reducing end-specific cellobiohydrolase"/>
    <property type="match status" value="1"/>
</dbReference>
<keyword evidence="4" id="KW-0378">Hydrolase</keyword>
<dbReference type="GO" id="GO:0009523">
    <property type="term" value="C:photosystem II"/>
    <property type="evidence" value="ECO:0007669"/>
    <property type="project" value="UniProtKB-KW"/>
</dbReference>
<dbReference type="InterPro" id="IPR015943">
    <property type="entry name" value="WD40/YVTN_repeat-like_dom_sf"/>
</dbReference>
<protein>
    <submittedName>
        <fullName evidence="4">Glycosyl hydrolase</fullName>
    </submittedName>
</protein>
<dbReference type="CDD" id="cd15482">
    <property type="entry name" value="Sialidase_non-viral"/>
    <property type="match status" value="1"/>
</dbReference>
<evidence type="ECO:0000256" key="2">
    <source>
        <dbReference type="ARBA" id="ARBA00023276"/>
    </source>
</evidence>
<evidence type="ECO:0000259" key="3">
    <source>
        <dbReference type="Pfam" id="PF14870"/>
    </source>
</evidence>
<dbReference type="EMBL" id="WIVV01000037">
    <property type="protein sequence ID" value="MQU42906.1"/>
    <property type="molecule type" value="Genomic_DNA"/>
</dbReference>
<gene>
    <name evidence="4" type="ORF">GHO28_10340</name>
</gene>
<dbReference type="RefSeq" id="WP_153355930.1">
    <property type="nucleotide sequence ID" value="NZ_WIVV01000037.1"/>
</dbReference>
<evidence type="ECO:0000313" key="5">
    <source>
        <dbReference type="Proteomes" id="UP000466863"/>
    </source>
</evidence>
<sequence length="334" mass="35369">MRSLIGYAVCLMVALTIGYTFSPKSPAQAEPLATRPDRVQINGLLNLGSRVVAVGERGSILLSDDQGVSWQPASVGTQRNATLTAVVALDAKRLLAVGHDSWILRSDDAGSTWQEVRYDSELGEPLLGVWTAGGDSVMTFGSFGKFYQSLDAGKTWAPQALDIDKAHLNSMAGGNDGRRMLVGEQGLVLRTDDAGRHWRSLTPFYNGSLFGIVRLSADNWVAYGMRGHVFVTHDFGNNWTQIKTGNRLPLYGHAVLPDHTGLVIVGAGSSVVRLNEQGELVGVGRLAGLGTLTSATLIGSRLLVGGERGVLQGSAGSVAALVTPQASESKGVMQ</sequence>
<dbReference type="PANTHER" id="PTHR47199:SF2">
    <property type="entry name" value="PHOTOSYSTEM II STABILITY_ASSEMBLY FACTOR HCF136, CHLOROPLASTIC"/>
    <property type="match status" value="1"/>
</dbReference>
<feature type="domain" description="Photosynthesis system II assembly factor Ycf48/Hcf136-like" evidence="3">
    <location>
        <begin position="54"/>
        <end position="160"/>
    </location>
</feature>
<dbReference type="GO" id="GO:0015979">
    <property type="term" value="P:photosynthesis"/>
    <property type="evidence" value="ECO:0007669"/>
    <property type="project" value="UniProtKB-KW"/>
</dbReference>
<proteinExistence type="predicted"/>
<accession>A0A6I1WNZ5</accession>
<reference evidence="4 5" key="1">
    <citation type="submission" date="2019-10" db="EMBL/GenBank/DDBJ databases">
        <title>Evaluation of single-gene subtyping targets for Pseudomonas.</title>
        <authorList>
            <person name="Reichler S.J."/>
            <person name="Orsi R.H."/>
            <person name="Wiedmann M."/>
            <person name="Martin N.H."/>
            <person name="Murphy S.I."/>
        </authorList>
    </citation>
    <scope>NUCLEOTIDE SEQUENCE [LARGE SCALE GENOMIC DNA]</scope>
    <source>
        <strain evidence="4 5">FSL R10-1876</strain>
    </source>
</reference>
<evidence type="ECO:0000313" key="4">
    <source>
        <dbReference type="EMBL" id="MQU42906.1"/>
    </source>
</evidence>
<dbReference type="AlphaFoldDB" id="A0A6I1WNZ5"/>
<comment type="caution">
    <text evidence="4">The sequence shown here is derived from an EMBL/GenBank/DDBJ whole genome shotgun (WGS) entry which is preliminary data.</text>
</comment>
<dbReference type="Gene3D" id="2.130.10.10">
    <property type="entry name" value="YVTN repeat-like/Quinoprotein amine dehydrogenase"/>
    <property type="match status" value="1"/>
</dbReference>
<dbReference type="GO" id="GO:0016787">
    <property type="term" value="F:hydrolase activity"/>
    <property type="evidence" value="ECO:0007669"/>
    <property type="project" value="UniProtKB-KW"/>
</dbReference>
<dbReference type="PANTHER" id="PTHR47199">
    <property type="entry name" value="PHOTOSYSTEM II STABILITY/ASSEMBLY FACTOR HCF136, CHLOROPLASTIC"/>
    <property type="match status" value="1"/>
</dbReference>
<name>A0A6I1WNZ5_9PSED</name>
<keyword evidence="2" id="KW-0604">Photosystem II</keyword>
<organism evidence="4 5">
    <name type="scientific">Pseudomonas helleri</name>
    <dbReference type="NCBI Taxonomy" id="1608996"/>
    <lineage>
        <taxon>Bacteria</taxon>
        <taxon>Pseudomonadati</taxon>
        <taxon>Pseudomonadota</taxon>
        <taxon>Gammaproteobacteria</taxon>
        <taxon>Pseudomonadales</taxon>
        <taxon>Pseudomonadaceae</taxon>
        <taxon>Pseudomonas</taxon>
    </lineage>
</organism>